<keyword evidence="2" id="KW-1185">Reference proteome</keyword>
<reference evidence="1" key="1">
    <citation type="submission" date="2009-01" db="EMBL/GenBank/DDBJ databases">
        <title>Complete sequence of Anaeromyxobacter dehalogenans 2CP-1.</title>
        <authorList>
            <consortium name="US DOE Joint Genome Institute"/>
            <person name="Lucas S."/>
            <person name="Copeland A."/>
            <person name="Lapidus A."/>
            <person name="Glavina del Rio T."/>
            <person name="Dalin E."/>
            <person name="Tice H."/>
            <person name="Bruce D."/>
            <person name="Goodwin L."/>
            <person name="Pitluck S."/>
            <person name="Saunders E."/>
            <person name="Brettin T."/>
            <person name="Detter J.C."/>
            <person name="Han C."/>
            <person name="Larimer F."/>
            <person name="Land M."/>
            <person name="Hauser L."/>
            <person name="Kyrpides N."/>
            <person name="Ovchinnikova G."/>
            <person name="Beliaev A.S."/>
            <person name="Richardson P."/>
        </authorList>
    </citation>
    <scope>NUCLEOTIDE SEQUENCE</scope>
    <source>
        <strain evidence="1">2CP-1</strain>
    </source>
</reference>
<organism evidence="1 2">
    <name type="scientific">Anaeromyxobacter dehalogenans (strain ATCC BAA-258 / DSM 21875 / 2CP-1)</name>
    <dbReference type="NCBI Taxonomy" id="455488"/>
    <lineage>
        <taxon>Bacteria</taxon>
        <taxon>Pseudomonadati</taxon>
        <taxon>Myxococcota</taxon>
        <taxon>Myxococcia</taxon>
        <taxon>Myxococcales</taxon>
        <taxon>Cystobacterineae</taxon>
        <taxon>Anaeromyxobacteraceae</taxon>
        <taxon>Anaeromyxobacter</taxon>
    </lineage>
</organism>
<protein>
    <submittedName>
        <fullName evidence="1">Uncharacterized protein</fullName>
    </submittedName>
</protein>
<proteinExistence type="predicted"/>
<dbReference type="AlphaFoldDB" id="B8J5J9"/>
<dbReference type="EMBL" id="CP001359">
    <property type="protein sequence ID" value="ACL66861.1"/>
    <property type="molecule type" value="Genomic_DNA"/>
</dbReference>
<dbReference type="Proteomes" id="UP000007089">
    <property type="component" value="Chromosome"/>
</dbReference>
<evidence type="ECO:0000313" key="1">
    <source>
        <dbReference type="EMBL" id="ACL66861.1"/>
    </source>
</evidence>
<dbReference type="KEGG" id="acp:A2cp1_3531"/>
<sequence length="78" mass="8160">MVIVRRGASPRRLAAILRWVRALVPAAVLVVDPGAGPLPPRESRWDGDDEVIVIDADDIASGPLSLAAALLRGAQRGG</sequence>
<accession>B8J5J9</accession>
<gene>
    <name evidence="1" type="ordered locus">A2cp1_3531</name>
</gene>
<dbReference type="HOGENOM" id="CLU_2663033_0_0_7"/>
<evidence type="ECO:0000313" key="2">
    <source>
        <dbReference type="Proteomes" id="UP000007089"/>
    </source>
</evidence>
<name>B8J5J9_ANAD2</name>